<feature type="domain" description="Tryptophan synthase beta chain-like PALP" evidence="3">
    <location>
        <begin position="34"/>
        <end position="367"/>
    </location>
</feature>
<dbReference type="GO" id="GO:1901605">
    <property type="term" value="P:alpha-amino acid metabolic process"/>
    <property type="evidence" value="ECO:0007669"/>
    <property type="project" value="UniProtKB-ARBA"/>
</dbReference>
<dbReference type="GO" id="GO:0016829">
    <property type="term" value="F:lyase activity"/>
    <property type="evidence" value="ECO:0007669"/>
    <property type="project" value="UniProtKB-KW"/>
</dbReference>
<keyword evidence="4" id="KW-0456">Lyase</keyword>
<evidence type="ECO:0000256" key="2">
    <source>
        <dbReference type="ARBA" id="ARBA00022898"/>
    </source>
</evidence>
<evidence type="ECO:0000256" key="1">
    <source>
        <dbReference type="ARBA" id="ARBA00001933"/>
    </source>
</evidence>
<reference evidence="4 5" key="1">
    <citation type="submission" date="2018-05" db="EMBL/GenBank/DDBJ databases">
        <title>Genetic diversity of glacier-inhabiting Cryobacterium bacteria in China and description of Cryobacterium mengkeensis sp. nov. and Arthrobacter glacialis sp. nov.</title>
        <authorList>
            <person name="Liu Q."/>
            <person name="Xin Y.-H."/>
        </authorList>
    </citation>
    <scope>NUCLEOTIDE SEQUENCE [LARGE SCALE GENOMIC DNA]</scope>
    <source>
        <strain evidence="4 5">GP3</strain>
    </source>
</reference>
<dbReference type="Pfam" id="PF00291">
    <property type="entry name" value="PALP"/>
    <property type="match status" value="1"/>
</dbReference>
<evidence type="ECO:0000313" key="4">
    <source>
        <dbReference type="EMBL" id="PXA64459.1"/>
    </source>
</evidence>
<dbReference type="InterPro" id="IPR001926">
    <property type="entry name" value="TrpB-like_PALP"/>
</dbReference>
<keyword evidence="5" id="KW-1185">Reference proteome</keyword>
<dbReference type="RefSeq" id="WP_110107157.1">
    <property type="nucleotide sequence ID" value="NZ_JACBZZ010000001.1"/>
</dbReference>
<dbReference type="NCBIfam" id="NF006058">
    <property type="entry name" value="PRK08206.1"/>
    <property type="match status" value="1"/>
</dbReference>
<evidence type="ECO:0000259" key="3">
    <source>
        <dbReference type="Pfam" id="PF00291"/>
    </source>
</evidence>
<comment type="cofactor">
    <cofactor evidence="1">
        <name>pyridoxal 5'-phosphate</name>
        <dbReference type="ChEBI" id="CHEBI:597326"/>
    </cofactor>
</comment>
<name>A0A2V3DPN1_9MICC</name>
<dbReference type="SUPFAM" id="SSF53686">
    <property type="entry name" value="Tryptophan synthase beta subunit-like PLP-dependent enzymes"/>
    <property type="match status" value="1"/>
</dbReference>
<dbReference type="EMBL" id="QHLZ01000011">
    <property type="protein sequence ID" value="PXA64459.1"/>
    <property type="molecule type" value="Genomic_DNA"/>
</dbReference>
<dbReference type="PANTHER" id="PTHR42937">
    <property type="match status" value="1"/>
</dbReference>
<dbReference type="Proteomes" id="UP000246303">
    <property type="component" value="Unassembled WGS sequence"/>
</dbReference>
<dbReference type="OrthoDB" id="34584at2"/>
<dbReference type="InterPro" id="IPR036052">
    <property type="entry name" value="TrpB-like_PALP_sf"/>
</dbReference>
<proteinExistence type="predicted"/>
<dbReference type="Gene3D" id="3.40.50.1100">
    <property type="match status" value="2"/>
</dbReference>
<evidence type="ECO:0000313" key="5">
    <source>
        <dbReference type="Proteomes" id="UP000246303"/>
    </source>
</evidence>
<sequence length="378" mass="39439">MLPTQTSLWYSNPTSRSWQTAAPESALPFHRSLDGYTPTPLVSLPSLATELGVGQVLVKDESNRLGLPAFKILGASWAVCRALCQRYDLDPEGMTVPRLKEFIHANVDVAQTPVLVTATDGNHGRAIARMAALLGLTARIYVPAGLSSSAIAGITGEGAELIETQNIYDDVVMLAAKSTEGQACDVLIQDTAWEGYMQAPQWIVDGYGTLFGEIDDALREMNASGPDLVACPVGVGSLAQALVEHYRTAGNAAPVLLSTEPETAACIAQSLLSGTPVVVDTSYPSIMSGLNCGTPSELGWPALLAGLDAAVSVSESDCRQAVLDLQDLGLDVGPCGAATLAGVRAALSIPQRREALGLDATSVIVLVSTEGLAANPLR</sequence>
<comment type="caution">
    <text evidence="4">The sequence shown here is derived from an EMBL/GenBank/DDBJ whole genome shotgun (WGS) entry which is preliminary data.</text>
</comment>
<dbReference type="PANTHER" id="PTHR42937:SF1">
    <property type="entry name" value="DIAMINOPROPIONATE AMMONIA-LYASE"/>
    <property type="match status" value="1"/>
</dbReference>
<gene>
    <name evidence="4" type="ORF">CVS29_15070</name>
</gene>
<dbReference type="AlphaFoldDB" id="A0A2V3DPN1"/>
<accession>A0A2V3DPN1</accession>
<keyword evidence="2" id="KW-0663">Pyridoxal phosphate</keyword>
<organism evidence="4 5">
    <name type="scientific">Arthrobacter psychrochitiniphilus</name>
    <dbReference type="NCBI Taxonomy" id="291045"/>
    <lineage>
        <taxon>Bacteria</taxon>
        <taxon>Bacillati</taxon>
        <taxon>Actinomycetota</taxon>
        <taxon>Actinomycetes</taxon>
        <taxon>Micrococcales</taxon>
        <taxon>Micrococcaceae</taxon>
        <taxon>Arthrobacter</taxon>
    </lineage>
</organism>
<protein>
    <submittedName>
        <fullName evidence="4">Diaminopropionate ammonia-lyase</fullName>
    </submittedName>
</protein>